<dbReference type="VEuPathDB" id="FungiDB:JI435_432450"/>
<dbReference type="KEGG" id="pno:SNOG_03234"/>
<protein>
    <submittedName>
        <fullName evidence="2">Uncharacterized protein</fullName>
    </submittedName>
</protein>
<sequence length="69" mass="8092">MKFSPVFIAFLGALVTQIDETRAFDVPNWWGWGPEDYQKVFYGDRVENCRRYMPPHVRRALCTPEALAQ</sequence>
<gene>
    <name evidence="2" type="ORF">JI435_432450</name>
</gene>
<proteinExistence type="predicted"/>
<keyword evidence="3" id="KW-1185">Reference proteome</keyword>
<evidence type="ECO:0000256" key="1">
    <source>
        <dbReference type="SAM" id="SignalP"/>
    </source>
</evidence>
<evidence type="ECO:0000313" key="2">
    <source>
        <dbReference type="EMBL" id="QRC95551.1"/>
    </source>
</evidence>
<dbReference type="AlphaFoldDB" id="A0A7U2I0Q0"/>
<keyword evidence="1" id="KW-0732">Signal</keyword>
<dbReference type="RefSeq" id="XP_001793808.1">
    <property type="nucleotide sequence ID" value="XM_001793756.1"/>
</dbReference>
<feature type="chain" id="PRO_5034546005" evidence="1">
    <location>
        <begin position="24"/>
        <end position="69"/>
    </location>
</feature>
<feature type="signal peptide" evidence="1">
    <location>
        <begin position="1"/>
        <end position="23"/>
    </location>
</feature>
<dbReference type="EMBL" id="CP069027">
    <property type="protein sequence ID" value="QRC95551.1"/>
    <property type="molecule type" value="Genomic_DNA"/>
</dbReference>
<evidence type="ECO:0000313" key="3">
    <source>
        <dbReference type="Proteomes" id="UP000663193"/>
    </source>
</evidence>
<reference evidence="3" key="1">
    <citation type="journal article" date="2021" name="BMC Genomics">
        <title>Chromosome-level genome assembly and manually-curated proteome of model necrotroph Parastagonospora nodorum Sn15 reveals a genome-wide trove of candidate effector homologs, and redundancy of virulence-related functions within an accessory chromosome.</title>
        <authorList>
            <person name="Bertazzoni S."/>
            <person name="Jones D.A.B."/>
            <person name="Phan H.T."/>
            <person name="Tan K.-C."/>
            <person name="Hane J.K."/>
        </authorList>
    </citation>
    <scope>NUCLEOTIDE SEQUENCE [LARGE SCALE GENOMIC DNA]</scope>
    <source>
        <strain evidence="3">SN15 / ATCC MYA-4574 / FGSC 10173)</strain>
    </source>
</reference>
<organism evidence="2 3">
    <name type="scientific">Phaeosphaeria nodorum (strain SN15 / ATCC MYA-4574 / FGSC 10173)</name>
    <name type="common">Glume blotch fungus</name>
    <name type="synonym">Parastagonospora nodorum</name>
    <dbReference type="NCBI Taxonomy" id="321614"/>
    <lineage>
        <taxon>Eukaryota</taxon>
        <taxon>Fungi</taxon>
        <taxon>Dikarya</taxon>
        <taxon>Ascomycota</taxon>
        <taxon>Pezizomycotina</taxon>
        <taxon>Dothideomycetes</taxon>
        <taxon>Pleosporomycetidae</taxon>
        <taxon>Pleosporales</taxon>
        <taxon>Pleosporineae</taxon>
        <taxon>Phaeosphaeriaceae</taxon>
        <taxon>Parastagonospora</taxon>
    </lineage>
</organism>
<name>A0A7U2I0Q0_PHANO</name>
<dbReference type="Proteomes" id="UP000663193">
    <property type="component" value="Chromosome 5"/>
</dbReference>
<accession>A0A7U2I0Q0</accession>